<keyword evidence="1" id="KW-0560">Oxidoreductase</keyword>
<dbReference type="SUPFAM" id="SSF51905">
    <property type="entry name" value="FAD/NAD(P)-binding domain"/>
    <property type="match status" value="1"/>
</dbReference>
<feature type="domain" description="FAD-binding" evidence="3">
    <location>
        <begin position="260"/>
        <end position="327"/>
    </location>
</feature>
<evidence type="ECO:0000256" key="1">
    <source>
        <dbReference type="ARBA" id="ARBA00023002"/>
    </source>
</evidence>
<evidence type="ECO:0000313" key="4">
    <source>
        <dbReference type="EMBL" id="GII94293.1"/>
    </source>
</evidence>
<sequence length="387" mass="43261">MHCVTSGALVKIACVGGGPANLYFSILMKRVNPSHDITVYERNPEGSTYGWGVTYWRELLDNLHSADPDSATAIENNSVHWDRWVARVRDGAPVEARHWDGGYGIGRRELLGVLTERARGLGVRVEFEREVTREEQVGEVDLVLVGDGAGSALRDRHADHFGTEVEAGRNTYIWLGTTKGFDAFTFAFTETPHGWVWCYGYAYGNDHSTCVVECAPETWQGLGLQQANEADSLTMLEKLFAEMLDGHPLIAQGPVHWRNFRTLTNRTWHRDNLVLLGDAAHTTHYSVGAGTALAFGDAAVLVKALHGDTSLQQALARYEQRRKAAITPAQRAARYSAQWYENLSRYVKLPPAQMIALLGDRHSRVLPHVPPRLYYHLSRLRGTRRTS</sequence>
<dbReference type="EMBL" id="BOOW01000028">
    <property type="protein sequence ID" value="GII94293.1"/>
    <property type="molecule type" value="Genomic_DNA"/>
</dbReference>
<accession>A0A919V8B8</accession>
<keyword evidence="2" id="KW-0520">NAD</keyword>
<dbReference type="GO" id="GO:0004497">
    <property type="term" value="F:monooxygenase activity"/>
    <property type="evidence" value="ECO:0007669"/>
    <property type="project" value="UniProtKB-KW"/>
</dbReference>
<dbReference type="PANTHER" id="PTHR43476">
    <property type="entry name" value="3-(3-HYDROXY-PHENYL)PROPIONATE/3-HYDROXYCINNAMIC ACID HYDROXYLASE"/>
    <property type="match status" value="1"/>
</dbReference>
<dbReference type="GO" id="GO:0071949">
    <property type="term" value="F:FAD binding"/>
    <property type="evidence" value="ECO:0007669"/>
    <property type="project" value="InterPro"/>
</dbReference>
<proteinExistence type="predicted"/>
<gene>
    <name evidence="4" type="ORF">Ssi02_45240</name>
</gene>
<reference evidence="4" key="1">
    <citation type="submission" date="2021-01" db="EMBL/GenBank/DDBJ databases">
        <title>Whole genome shotgun sequence of Sinosporangium siamense NBRC 109515.</title>
        <authorList>
            <person name="Komaki H."/>
            <person name="Tamura T."/>
        </authorList>
    </citation>
    <scope>NUCLEOTIDE SEQUENCE</scope>
    <source>
        <strain evidence="4">NBRC 109515</strain>
    </source>
</reference>
<dbReference type="InterPro" id="IPR050631">
    <property type="entry name" value="PheA/TfdB_FAD_monoxygenase"/>
</dbReference>
<name>A0A919V8B8_9ACTN</name>
<dbReference type="PANTHER" id="PTHR43476:SF4">
    <property type="entry name" value="BLR0106 PROTEIN"/>
    <property type="match status" value="1"/>
</dbReference>
<dbReference type="Gene3D" id="3.50.50.60">
    <property type="entry name" value="FAD/NAD(P)-binding domain"/>
    <property type="match status" value="1"/>
</dbReference>
<comment type="caution">
    <text evidence="4">The sequence shown here is derived from an EMBL/GenBank/DDBJ whole genome shotgun (WGS) entry which is preliminary data.</text>
</comment>
<dbReference type="Gene3D" id="3.30.9.20">
    <property type="match status" value="1"/>
</dbReference>
<evidence type="ECO:0000259" key="3">
    <source>
        <dbReference type="Pfam" id="PF01494"/>
    </source>
</evidence>
<dbReference type="Proteomes" id="UP000606172">
    <property type="component" value="Unassembled WGS sequence"/>
</dbReference>
<dbReference type="Pfam" id="PF01494">
    <property type="entry name" value="FAD_binding_3"/>
    <property type="match status" value="1"/>
</dbReference>
<keyword evidence="5" id="KW-1185">Reference proteome</keyword>
<dbReference type="InterPro" id="IPR036188">
    <property type="entry name" value="FAD/NAD-bd_sf"/>
</dbReference>
<keyword evidence="4" id="KW-0503">Monooxygenase</keyword>
<dbReference type="InterPro" id="IPR002938">
    <property type="entry name" value="FAD-bd"/>
</dbReference>
<organism evidence="4 5">
    <name type="scientific">Sinosporangium siamense</name>
    <dbReference type="NCBI Taxonomy" id="1367973"/>
    <lineage>
        <taxon>Bacteria</taxon>
        <taxon>Bacillati</taxon>
        <taxon>Actinomycetota</taxon>
        <taxon>Actinomycetes</taxon>
        <taxon>Streptosporangiales</taxon>
        <taxon>Streptosporangiaceae</taxon>
        <taxon>Sinosporangium</taxon>
    </lineage>
</organism>
<protein>
    <submittedName>
        <fullName evidence="4">FAD-binding monooxygenase</fullName>
    </submittedName>
</protein>
<evidence type="ECO:0000256" key="2">
    <source>
        <dbReference type="ARBA" id="ARBA00023027"/>
    </source>
</evidence>
<dbReference type="AlphaFoldDB" id="A0A919V8B8"/>
<evidence type="ECO:0000313" key="5">
    <source>
        <dbReference type="Proteomes" id="UP000606172"/>
    </source>
</evidence>